<reference evidence="2" key="1">
    <citation type="submission" date="2020-02" db="EMBL/GenBank/DDBJ databases">
        <authorList>
            <person name="Scholz U."/>
            <person name="Mascher M."/>
            <person name="Fiebig A."/>
        </authorList>
    </citation>
    <scope>NUCLEOTIDE SEQUENCE</scope>
</reference>
<keyword evidence="3" id="KW-1185">Reference proteome</keyword>
<evidence type="ECO:0000313" key="3">
    <source>
        <dbReference type="Proteomes" id="UP000663760"/>
    </source>
</evidence>
<feature type="coiled-coil region" evidence="1">
    <location>
        <begin position="22"/>
        <end position="56"/>
    </location>
</feature>
<dbReference type="EMBL" id="LR746265">
    <property type="protein sequence ID" value="CAA7392345.1"/>
    <property type="molecule type" value="Genomic_DNA"/>
</dbReference>
<evidence type="ECO:0000313" key="2">
    <source>
        <dbReference type="EMBL" id="CAA7392345.1"/>
    </source>
</evidence>
<dbReference type="OrthoDB" id="751084at2759"/>
<proteinExistence type="predicted"/>
<dbReference type="AlphaFoldDB" id="A0A7I8K513"/>
<sequence>MEQGIPAVDPIRNRLTMQNEILKRVEGLAQRMQRRAEEVTREVRDLEDRAGAAERDLSGAIGAFRRLSDTHFVENAIGGSIPAQSYEMDILPRRSGFWAVT</sequence>
<organism evidence="2 3">
    <name type="scientific">Spirodela intermedia</name>
    <name type="common">Intermediate duckweed</name>
    <dbReference type="NCBI Taxonomy" id="51605"/>
    <lineage>
        <taxon>Eukaryota</taxon>
        <taxon>Viridiplantae</taxon>
        <taxon>Streptophyta</taxon>
        <taxon>Embryophyta</taxon>
        <taxon>Tracheophyta</taxon>
        <taxon>Spermatophyta</taxon>
        <taxon>Magnoliopsida</taxon>
        <taxon>Liliopsida</taxon>
        <taxon>Araceae</taxon>
        <taxon>Lemnoideae</taxon>
        <taxon>Spirodela</taxon>
    </lineage>
</organism>
<accession>A0A7I8K513</accession>
<keyword evidence="1" id="KW-0175">Coiled coil</keyword>
<evidence type="ECO:0000256" key="1">
    <source>
        <dbReference type="SAM" id="Coils"/>
    </source>
</evidence>
<dbReference type="Proteomes" id="UP000663760">
    <property type="component" value="Chromosome 2"/>
</dbReference>
<name>A0A7I8K513_SPIIN</name>
<protein>
    <submittedName>
        <fullName evidence="2">Uncharacterized protein</fullName>
    </submittedName>
</protein>
<gene>
    <name evidence="2" type="ORF">SI8410_02003481</name>
</gene>